<reference evidence="2" key="1">
    <citation type="submission" date="2021-02" db="EMBL/GenBank/DDBJ databases">
        <title>Comparative genomics reveals that relaxation of natural selection precedes convergent phenotypic evolution of cavefish.</title>
        <authorList>
            <person name="Peng Z."/>
        </authorList>
    </citation>
    <scope>NUCLEOTIDE SEQUENCE</scope>
    <source>
        <tissue evidence="2">Muscle</tissue>
    </source>
</reference>
<dbReference type="PROSITE" id="PS51717">
    <property type="entry name" value="G_VLIG"/>
    <property type="match status" value="1"/>
</dbReference>
<comment type="caution">
    <text evidence="2">The sequence shown here is derived from an EMBL/GenBank/DDBJ whole genome shotgun (WGS) entry which is preliminary data.</text>
</comment>
<proteinExistence type="predicted"/>
<dbReference type="EMBL" id="JAFHDT010000011">
    <property type="protein sequence ID" value="KAI7803807.1"/>
    <property type="molecule type" value="Genomic_DNA"/>
</dbReference>
<keyword evidence="3" id="KW-1185">Reference proteome</keyword>
<dbReference type="AlphaFoldDB" id="A0A9W7WJ60"/>
<evidence type="ECO:0000313" key="2">
    <source>
        <dbReference type="EMBL" id="KAI7803807.1"/>
    </source>
</evidence>
<evidence type="ECO:0000313" key="3">
    <source>
        <dbReference type="Proteomes" id="UP001059041"/>
    </source>
</evidence>
<dbReference type="InterPro" id="IPR030383">
    <property type="entry name" value="G_VLIG_dom"/>
</dbReference>
<dbReference type="PANTHER" id="PTHR22796">
    <property type="entry name" value="URG4-RELATED"/>
    <property type="match status" value="1"/>
</dbReference>
<sequence length="741" mass="87072">MQDILHIVVQAFLRMKKVNLNPSCMFVHQNVSDVTAGEKNMDGMRLLLYTLDEMTKLAAKDEVFDADRFSDVIAFDVQNDVKYFAQLWDGSPPMAPPNPNYCENIEELKNTIISQASKSDGMKLTDLQKRVQDLWEASLNEQFVFSFRNSLEISAYRRLETKYSKWTWSLRSAMMEIGNKLHNQIENETINEVNQRDLQKELKQKSDEVTKSMSELFEKDADKDILIQWKASFEIKIIELQENIVRETKRKLNEILQQRDLKRKVDEQRTHHENTLLEKSKELALKHKDKTNDEETLKREFDVFWKECVKKITTDSAPIKDIDILRDVKELLSDIHESVHVDTWKNIRDIFTVPSYAGYVQFKRSSGVTGHVIHVYRTVKEKFVSLLSNEDETQIRILISDVTNQTDNTIISFNISKMGYNKSCIQQLTDYIKAKITEYEERQVKYVFKREFFIDLVFSIFKRANKTFIDQHRMFREANDPDLYLKKKKREYYSVFQKYCKGATSAAIFGEIICQKLKEPIEQSVYRQTARDLAGEMRSNCPSMNGNRSNLEKHILKRLAEEENFTKYIKYIHYPRDHFKSFIRDEVSQYMRDKFSVSVELKMNQNIELLQKKIMTAAHESTQHVQENGGDVDVWLKFFTLKLSDVLMFSVKDFSGVNHGDVDDFKLLEDVIRKELPPVMSDISREFSTGSFDEKLDVNNRPDEILIDHFCQCCWVQCLFCYAICTNTILNHIVDHSVPFH</sequence>
<name>A0A9W7WJ60_TRIRA</name>
<dbReference type="Pfam" id="PF25974">
    <property type="entry name" value="URGCP_9th"/>
    <property type="match status" value="1"/>
</dbReference>
<gene>
    <name evidence="2" type="ORF">IRJ41_011885</name>
</gene>
<evidence type="ECO:0000259" key="1">
    <source>
        <dbReference type="PROSITE" id="PS51717"/>
    </source>
</evidence>
<dbReference type="Proteomes" id="UP001059041">
    <property type="component" value="Linkage Group LG11"/>
</dbReference>
<organism evidence="2 3">
    <name type="scientific">Triplophysa rosa</name>
    <name type="common">Cave loach</name>
    <dbReference type="NCBI Taxonomy" id="992332"/>
    <lineage>
        <taxon>Eukaryota</taxon>
        <taxon>Metazoa</taxon>
        <taxon>Chordata</taxon>
        <taxon>Craniata</taxon>
        <taxon>Vertebrata</taxon>
        <taxon>Euteleostomi</taxon>
        <taxon>Actinopterygii</taxon>
        <taxon>Neopterygii</taxon>
        <taxon>Teleostei</taxon>
        <taxon>Ostariophysi</taxon>
        <taxon>Cypriniformes</taxon>
        <taxon>Nemacheilidae</taxon>
        <taxon>Triplophysa</taxon>
    </lineage>
</organism>
<dbReference type="GO" id="GO:0005525">
    <property type="term" value="F:GTP binding"/>
    <property type="evidence" value="ECO:0007669"/>
    <property type="project" value="InterPro"/>
</dbReference>
<feature type="domain" description="VLIG-type G" evidence="1">
    <location>
        <begin position="1"/>
        <end position="135"/>
    </location>
</feature>
<accession>A0A9W7WJ60</accession>
<dbReference type="PANTHER" id="PTHR22796:SF6">
    <property type="entry name" value="INTERFERON-INDUCED VERY LARGE GTPASE 1-RELATED"/>
    <property type="match status" value="1"/>
</dbReference>
<protein>
    <submittedName>
        <fullName evidence="2">Interferon-induced very large GTPase 1-like</fullName>
    </submittedName>
</protein>
<dbReference type="InterPro" id="IPR058641">
    <property type="entry name" value="GVIN1_dom"/>
</dbReference>
<dbReference type="Pfam" id="PF25683">
    <property type="entry name" value="URGCP_GTPase"/>
    <property type="match status" value="1"/>
</dbReference>